<gene>
    <name evidence="1" type="ORF">Tam10B_0097</name>
</gene>
<keyword evidence="2" id="KW-1185">Reference proteome</keyword>
<comment type="caution">
    <text evidence="1">The sequence shown here is derived from an EMBL/GenBank/DDBJ whole genome shotgun (WGS) entry which is preliminary data.</text>
</comment>
<dbReference type="RefSeq" id="WP_093959323.1">
    <property type="nucleotide sequence ID" value="NZ_NEWD01000002.1"/>
</dbReference>
<dbReference type="Proteomes" id="UP000215433">
    <property type="component" value="Unassembled WGS sequence"/>
</dbReference>
<name>A0A229W1C7_9BIFI</name>
<dbReference type="AlphaFoldDB" id="A0A229W1C7"/>
<sequence length="79" mass="8722">MKPGKLVLDRLKVSRYLLHNATILDNVESQFHGMATAHRAIKVYRNEDGDRGNVVATIPKAVEDAHRGTLAGFPGRLTL</sequence>
<reference evidence="1 2" key="1">
    <citation type="submission" date="2017-05" db="EMBL/GenBank/DDBJ databases">
        <title>Bifidobacterium vansinderenii sp. nov.</title>
        <authorList>
            <person name="Lugli G.A."/>
            <person name="Duranti S."/>
            <person name="Mangifesta M."/>
        </authorList>
    </citation>
    <scope>NUCLEOTIDE SEQUENCE [LARGE SCALE GENOMIC DNA]</scope>
    <source>
        <strain evidence="1 2">Tam10B</strain>
    </source>
</reference>
<organism evidence="1 2">
    <name type="scientific">Bifidobacterium vansinderenii</name>
    <dbReference type="NCBI Taxonomy" id="1984871"/>
    <lineage>
        <taxon>Bacteria</taxon>
        <taxon>Bacillati</taxon>
        <taxon>Actinomycetota</taxon>
        <taxon>Actinomycetes</taxon>
        <taxon>Bifidobacteriales</taxon>
        <taxon>Bifidobacteriaceae</taxon>
        <taxon>Bifidobacterium</taxon>
    </lineage>
</organism>
<dbReference type="EMBL" id="NEWD01000002">
    <property type="protein sequence ID" value="OXN01655.1"/>
    <property type="molecule type" value="Genomic_DNA"/>
</dbReference>
<proteinExistence type="predicted"/>
<dbReference type="OrthoDB" id="3233927at2"/>
<evidence type="ECO:0000313" key="1">
    <source>
        <dbReference type="EMBL" id="OXN01655.1"/>
    </source>
</evidence>
<accession>A0A229W1C7</accession>
<protein>
    <submittedName>
        <fullName evidence="1">Uncharacterized protein</fullName>
    </submittedName>
</protein>
<evidence type="ECO:0000313" key="2">
    <source>
        <dbReference type="Proteomes" id="UP000215433"/>
    </source>
</evidence>